<dbReference type="PANTHER" id="PTHR30005:SF0">
    <property type="entry name" value="RETROGRADE REGULATION PROTEIN 2"/>
    <property type="match status" value="1"/>
</dbReference>
<dbReference type="Gene3D" id="3.30.420.150">
    <property type="entry name" value="Exopolyphosphatase. Domain 2"/>
    <property type="match status" value="1"/>
</dbReference>
<name>A0ABR3GK72_9PEZI</name>
<dbReference type="Gene3D" id="1.10.3210.10">
    <property type="entry name" value="Hypothetical protein af1432"/>
    <property type="match status" value="1"/>
</dbReference>
<evidence type="ECO:0000259" key="2">
    <source>
        <dbReference type="Pfam" id="PF23566"/>
    </source>
</evidence>
<dbReference type="Pfam" id="PF02541">
    <property type="entry name" value="Ppx-GppA"/>
    <property type="match status" value="1"/>
</dbReference>
<comment type="caution">
    <text evidence="3">The sequence shown here is derived from an EMBL/GenBank/DDBJ whole genome shotgun (WGS) entry which is preliminary data.</text>
</comment>
<accession>A0ABR3GK72</accession>
<evidence type="ECO:0000259" key="1">
    <source>
        <dbReference type="Pfam" id="PF02541"/>
    </source>
</evidence>
<dbReference type="Gene3D" id="3.30.420.40">
    <property type="match status" value="1"/>
</dbReference>
<dbReference type="EMBL" id="JBBBZM010000055">
    <property type="protein sequence ID" value="KAL0636190.1"/>
    <property type="molecule type" value="Genomic_DNA"/>
</dbReference>
<dbReference type="SUPFAM" id="SSF53067">
    <property type="entry name" value="Actin-like ATPase domain"/>
    <property type="match status" value="2"/>
</dbReference>
<keyword evidence="4" id="KW-1185">Reference proteome</keyword>
<feature type="domain" description="Ppx/GppA phosphatase N-terminal" evidence="1">
    <location>
        <begin position="33"/>
        <end position="337"/>
    </location>
</feature>
<proteinExistence type="predicted"/>
<protein>
    <submittedName>
        <fullName evidence="3">Retrograde regulation protein 2</fullName>
    </submittedName>
</protein>
<dbReference type="InterPro" id="IPR003695">
    <property type="entry name" value="Ppx_GppA_N"/>
</dbReference>
<dbReference type="InterPro" id="IPR050273">
    <property type="entry name" value="GppA/Ppx_hydrolase"/>
</dbReference>
<dbReference type="Proteomes" id="UP001447188">
    <property type="component" value="Unassembled WGS sequence"/>
</dbReference>
<dbReference type="InterPro" id="IPR043129">
    <property type="entry name" value="ATPase_NBD"/>
</dbReference>
<feature type="domain" description="RTG2 C-terminal" evidence="2">
    <location>
        <begin position="342"/>
        <end position="540"/>
    </location>
</feature>
<reference evidence="3 4" key="1">
    <citation type="submission" date="2024-02" db="EMBL/GenBank/DDBJ databases">
        <title>Discinaceae phylogenomics.</title>
        <authorList>
            <person name="Dirks A.C."/>
            <person name="James T.Y."/>
        </authorList>
    </citation>
    <scope>NUCLEOTIDE SEQUENCE [LARGE SCALE GENOMIC DNA]</scope>
    <source>
        <strain evidence="3 4">ACD0624</strain>
    </source>
</reference>
<organism evidence="3 4">
    <name type="scientific">Discina gigas</name>
    <dbReference type="NCBI Taxonomy" id="1032678"/>
    <lineage>
        <taxon>Eukaryota</taxon>
        <taxon>Fungi</taxon>
        <taxon>Dikarya</taxon>
        <taxon>Ascomycota</taxon>
        <taxon>Pezizomycotina</taxon>
        <taxon>Pezizomycetes</taxon>
        <taxon>Pezizales</taxon>
        <taxon>Discinaceae</taxon>
        <taxon>Discina</taxon>
    </lineage>
</organism>
<gene>
    <name evidence="3" type="primary">RTG2</name>
    <name evidence="3" type="ORF">Q9L58_004865</name>
</gene>
<evidence type="ECO:0000313" key="4">
    <source>
        <dbReference type="Proteomes" id="UP001447188"/>
    </source>
</evidence>
<dbReference type="PANTHER" id="PTHR30005">
    <property type="entry name" value="EXOPOLYPHOSPHATASE"/>
    <property type="match status" value="1"/>
</dbReference>
<evidence type="ECO:0000313" key="3">
    <source>
        <dbReference type="EMBL" id="KAL0636190.1"/>
    </source>
</evidence>
<dbReference type="Pfam" id="PF23566">
    <property type="entry name" value="RTG2_C"/>
    <property type="match status" value="1"/>
</dbReference>
<sequence length="552" mass="60227">MATTENPLLRGLVDIGSNGVRFSISSLLPATARIMPTIFQDRAAISLYDAQFTGTVKSPISDAVISQILVSMRRFAIVCTDYGVPAANIRVVATEATREAQNSQEFRDKIHRATGWTVELLLKADEGRIGAEGVASSFSEVNGLVMDLGGGSTQLTWMISKNGVSRMAKSAVSMPYGAAALTKRIETAINKHAVDTLRAEMKQRLAEAFDSIEVPSELTDYADDEGGYTLYLSGGGFRGFGFLLLDQHPIKPYPVPIINGFKAPGSAFSNLADFHLASETTKRLDEKFRISERRARQVPAVAFLINTLMETLPTIKTVIFCQGGVREGALYETLPREIRAQDPLIVATTPFAPLDTLRIRTLLNYSLPRSAPYIIRSETIPALANMITYHANIPKESRPSCGLHSTTTGILASTHGLTHETRALLALALCERWGGEVADSNTKVQLEDLVGPELAYWSRYTGAIAGVIGDVYPAGRILEDKIRFFATDENAGNATAAVVLKVRTRAGDPASEAAMVQRGIEGLGKIGKRRKCREGYRRKVALLWTRDLEEFE</sequence>
<dbReference type="InterPro" id="IPR057512">
    <property type="entry name" value="RTG2_C"/>
</dbReference>